<protein>
    <submittedName>
        <fullName evidence="7">FUSC family protein</fullName>
    </submittedName>
</protein>
<evidence type="ECO:0000256" key="2">
    <source>
        <dbReference type="ARBA" id="ARBA00022692"/>
    </source>
</evidence>
<dbReference type="Proteomes" id="UP000515493">
    <property type="component" value="Chromosome"/>
</dbReference>
<dbReference type="KEGG" id="xeu:XSP_001336"/>
<keyword evidence="3 5" id="KW-1133">Transmembrane helix</keyword>
<feature type="domain" description="Integral membrane bound transporter" evidence="6">
    <location>
        <begin position="38"/>
        <end position="161"/>
    </location>
</feature>
<evidence type="ECO:0000313" key="9">
    <source>
        <dbReference type="Proteomes" id="UP000515493"/>
    </source>
</evidence>
<comment type="subcellular location">
    <subcellularLocation>
        <location evidence="1">Membrane</location>
        <topology evidence="1">Multi-pass membrane protein</topology>
    </subcellularLocation>
</comment>
<proteinExistence type="predicted"/>
<sequence>MMGLADPDDRAEIVQSRAEKHARDVAFVLRCSGAATVSFMLGQAVGLPHPVWAAMSGIIVSQERLGETRDATVSRLLGTLVGVAIAVTVGTLTTPLGIAIAAKVAMSVGLAAAVARLYPPLRVCMWTCPIVFLTGDPESSYLLVGVYRGTEVLLGGITGALLHVMAEAVIRRIFDHGRQ</sequence>
<dbReference type="Pfam" id="PF13515">
    <property type="entry name" value="FUSC_2"/>
    <property type="match status" value="1"/>
</dbReference>
<evidence type="ECO:0000256" key="3">
    <source>
        <dbReference type="ARBA" id="ARBA00022989"/>
    </source>
</evidence>
<evidence type="ECO:0000256" key="1">
    <source>
        <dbReference type="ARBA" id="ARBA00004141"/>
    </source>
</evidence>
<reference evidence="7 9" key="1">
    <citation type="submission" date="2020-07" db="EMBL/GenBank/DDBJ databases">
        <authorList>
            <person name="Teixeira M."/>
        </authorList>
    </citation>
    <scope>NUCLEOTIDE SEQUENCE</scope>
    <source>
        <strain evidence="8">1</strain>
        <strain evidence="7">Xanthomonas sp. CPBF 367</strain>
    </source>
</reference>
<dbReference type="RefSeq" id="WP_119132601.1">
    <property type="nucleotide sequence ID" value="NZ_HG999364.1"/>
</dbReference>
<evidence type="ECO:0000259" key="6">
    <source>
        <dbReference type="Pfam" id="PF13515"/>
    </source>
</evidence>
<evidence type="ECO:0000256" key="5">
    <source>
        <dbReference type="SAM" id="Phobius"/>
    </source>
</evidence>
<evidence type="ECO:0000313" key="8">
    <source>
        <dbReference type="EMBL" id="CAD1789571.1"/>
    </source>
</evidence>
<gene>
    <name evidence="7" type="ORF">XSP_001336</name>
</gene>
<name>A0A8E4G4M1_9XANT</name>
<dbReference type="InterPro" id="IPR049453">
    <property type="entry name" value="Memb_transporter_dom"/>
</dbReference>
<organism evidence="7">
    <name type="scientific">Xanthomonas euroxanthea</name>
    <dbReference type="NCBI Taxonomy" id="2259622"/>
    <lineage>
        <taxon>Bacteria</taxon>
        <taxon>Pseudomonadati</taxon>
        <taxon>Pseudomonadota</taxon>
        <taxon>Gammaproteobacteria</taxon>
        <taxon>Lysobacterales</taxon>
        <taxon>Lysobacteraceae</taxon>
        <taxon>Xanthomonas</taxon>
    </lineage>
</organism>
<dbReference type="EMBL" id="LR861803">
    <property type="protein sequence ID" value="CAD1789571.1"/>
    <property type="molecule type" value="Genomic_DNA"/>
</dbReference>
<evidence type="ECO:0000256" key="4">
    <source>
        <dbReference type="ARBA" id="ARBA00023136"/>
    </source>
</evidence>
<dbReference type="EMBL" id="LR824641">
    <property type="protein sequence ID" value="CAD0320253.1"/>
    <property type="molecule type" value="Genomic_DNA"/>
</dbReference>
<keyword evidence="2 5" id="KW-0812">Transmembrane</keyword>
<dbReference type="AlphaFoldDB" id="A0A8E4G4M1"/>
<feature type="transmembrane region" description="Helical" evidence="5">
    <location>
        <begin position="73"/>
        <end position="92"/>
    </location>
</feature>
<accession>A0A8E4G4M1</accession>
<evidence type="ECO:0000313" key="7">
    <source>
        <dbReference type="EMBL" id="CAD0320253.1"/>
    </source>
</evidence>
<keyword evidence="4 5" id="KW-0472">Membrane</keyword>
<dbReference type="GO" id="GO:0016020">
    <property type="term" value="C:membrane"/>
    <property type="evidence" value="ECO:0007669"/>
    <property type="project" value="UniProtKB-SubCell"/>
</dbReference>